<keyword evidence="5 12" id="KW-0812">Transmembrane</keyword>
<comment type="function">
    <text evidence="12">Structural component of the gap junctions.</text>
</comment>
<name>A0A0N5AC72_9BILA</name>
<keyword evidence="3 12" id="KW-0813">Transport</keyword>
<feature type="transmembrane region" description="Helical" evidence="12">
    <location>
        <begin position="76"/>
        <end position="96"/>
    </location>
</feature>
<accession>A0A0N5AC72</accession>
<dbReference type="Proteomes" id="UP000046393">
    <property type="component" value="Unplaced"/>
</dbReference>
<dbReference type="WBParaSite" id="SMUV_0000174801-mRNA-1">
    <property type="protein sequence ID" value="SMUV_0000174801-mRNA-1"/>
    <property type="gene ID" value="SMUV_0000174801"/>
</dbReference>
<evidence type="ECO:0000256" key="10">
    <source>
        <dbReference type="ARBA" id="ARBA00023136"/>
    </source>
</evidence>
<evidence type="ECO:0000256" key="11">
    <source>
        <dbReference type="ARBA" id="ARBA00023303"/>
    </source>
</evidence>
<feature type="transmembrane region" description="Helical" evidence="12">
    <location>
        <begin position="161"/>
        <end position="185"/>
    </location>
</feature>
<dbReference type="PANTHER" id="PTHR11893">
    <property type="entry name" value="INNEXIN"/>
    <property type="match status" value="1"/>
</dbReference>
<evidence type="ECO:0000256" key="2">
    <source>
        <dbReference type="ARBA" id="ARBA00004651"/>
    </source>
</evidence>
<sequence>MSICKIDPEFTAWFRELAYYQWLPVILICEAFLCYAPKIIWKFLSKHRGKLFITLYKSVLLYVQDSLVKFGSYVTILYLVVKLLFLINIILQFVLLNQFLGPQYTFWGIGIITDLFRGRHWQESGHFPRVTFCDVQIRELGNVHNWTIQCVLMVNMFAEKIFIFIWFWFSIMAILTLVNLGYWVFITFEPSQSIRFVQKYLGFHRKHVDDVRIRNFINTVLAKDGLTTLRLMSENSGDFAVAKIIKKLWTNYIGEKPSSLNDSHGIVQITDEIDTAYMEDEKVAYDDDK</sequence>
<dbReference type="GO" id="GO:0005886">
    <property type="term" value="C:plasma membrane"/>
    <property type="evidence" value="ECO:0007669"/>
    <property type="project" value="UniProtKB-SubCell"/>
</dbReference>
<evidence type="ECO:0000256" key="3">
    <source>
        <dbReference type="ARBA" id="ARBA00022448"/>
    </source>
</evidence>
<proteinExistence type="inferred from homology"/>
<dbReference type="AlphaFoldDB" id="A0A0N5AC72"/>
<dbReference type="PRINTS" id="PR01262">
    <property type="entry name" value="INNEXIN"/>
</dbReference>
<dbReference type="PANTHER" id="PTHR11893:SF36">
    <property type="entry name" value="INNEXIN-5"/>
    <property type="match status" value="1"/>
</dbReference>
<evidence type="ECO:0000256" key="6">
    <source>
        <dbReference type="ARBA" id="ARBA00022868"/>
    </source>
</evidence>
<dbReference type="PROSITE" id="PS51013">
    <property type="entry name" value="PANNEXIN"/>
    <property type="match status" value="1"/>
</dbReference>
<evidence type="ECO:0000256" key="4">
    <source>
        <dbReference type="ARBA" id="ARBA00022475"/>
    </source>
</evidence>
<comment type="similarity">
    <text evidence="12">Belongs to the pannexin family.</text>
</comment>
<dbReference type="Pfam" id="PF00876">
    <property type="entry name" value="Innexin"/>
    <property type="match status" value="1"/>
</dbReference>
<evidence type="ECO:0000256" key="7">
    <source>
        <dbReference type="ARBA" id="ARBA00022949"/>
    </source>
</evidence>
<keyword evidence="13" id="KW-1185">Reference proteome</keyword>
<keyword evidence="10 12" id="KW-0472">Membrane</keyword>
<keyword evidence="6" id="KW-0303">Gap junction</keyword>
<keyword evidence="8 12" id="KW-1133">Transmembrane helix</keyword>
<protein>
    <recommendedName>
        <fullName evidence="12">Innexin</fullName>
    </recommendedName>
</protein>
<keyword evidence="9 12" id="KW-0406">Ion transport</keyword>
<organism evidence="13 14">
    <name type="scientific">Syphacia muris</name>
    <dbReference type="NCBI Taxonomy" id="451379"/>
    <lineage>
        <taxon>Eukaryota</taxon>
        <taxon>Metazoa</taxon>
        <taxon>Ecdysozoa</taxon>
        <taxon>Nematoda</taxon>
        <taxon>Chromadorea</taxon>
        <taxon>Rhabditida</taxon>
        <taxon>Spirurina</taxon>
        <taxon>Oxyuridomorpha</taxon>
        <taxon>Oxyuroidea</taxon>
        <taxon>Oxyuridae</taxon>
        <taxon>Syphacia</taxon>
    </lineage>
</organism>
<evidence type="ECO:0000256" key="5">
    <source>
        <dbReference type="ARBA" id="ARBA00022692"/>
    </source>
</evidence>
<keyword evidence="4" id="KW-1003">Cell membrane</keyword>
<evidence type="ECO:0000256" key="8">
    <source>
        <dbReference type="ARBA" id="ARBA00022989"/>
    </source>
</evidence>
<dbReference type="GO" id="GO:0005921">
    <property type="term" value="C:gap junction"/>
    <property type="evidence" value="ECO:0007669"/>
    <property type="project" value="UniProtKB-SubCell"/>
</dbReference>
<evidence type="ECO:0000313" key="14">
    <source>
        <dbReference type="WBParaSite" id="SMUV_0000174801-mRNA-1"/>
    </source>
</evidence>
<keyword evidence="11 12" id="KW-0407">Ion channel</keyword>
<evidence type="ECO:0000256" key="12">
    <source>
        <dbReference type="RuleBase" id="RU010713"/>
    </source>
</evidence>
<gene>
    <name evidence="12" type="primary">inx</name>
</gene>
<evidence type="ECO:0000313" key="13">
    <source>
        <dbReference type="Proteomes" id="UP000046393"/>
    </source>
</evidence>
<evidence type="ECO:0000256" key="9">
    <source>
        <dbReference type="ARBA" id="ARBA00023065"/>
    </source>
</evidence>
<feature type="transmembrane region" description="Helical" evidence="12">
    <location>
        <begin position="19"/>
        <end position="41"/>
    </location>
</feature>
<keyword evidence="7" id="KW-0965">Cell junction</keyword>
<dbReference type="InterPro" id="IPR000990">
    <property type="entry name" value="Innexin"/>
</dbReference>
<comment type="subcellular location">
    <subcellularLocation>
        <location evidence="1">Cell junction</location>
        <location evidence="1">Gap junction</location>
    </subcellularLocation>
    <subcellularLocation>
        <location evidence="2 12">Cell membrane</location>
        <topology evidence="2 12">Multi-pass membrane protein</topology>
    </subcellularLocation>
</comment>
<evidence type="ECO:0000256" key="1">
    <source>
        <dbReference type="ARBA" id="ARBA00004610"/>
    </source>
</evidence>
<reference evidence="14" key="1">
    <citation type="submission" date="2017-02" db="UniProtKB">
        <authorList>
            <consortium name="WormBaseParasite"/>
        </authorList>
    </citation>
    <scope>IDENTIFICATION</scope>
</reference>
<dbReference type="GO" id="GO:0034220">
    <property type="term" value="P:monoatomic ion transmembrane transport"/>
    <property type="evidence" value="ECO:0007669"/>
    <property type="project" value="UniProtKB-KW"/>
</dbReference>
<comment type="caution">
    <text evidence="12">Lacks conserved residue(s) required for the propagation of feature annotation.</text>
</comment>